<dbReference type="Proteomes" id="UP000198327">
    <property type="component" value="Unassembled WGS sequence"/>
</dbReference>
<dbReference type="OrthoDB" id="3559921at2"/>
<gene>
    <name evidence="2" type="ORF">SAMN05421642_10240</name>
</gene>
<keyword evidence="3" id="KW-1185">Reference proteome</keyword>
<dbReference type="AlphaFoldDB" id="A0A239DW31"/>
<dbReference type="Gene3D" id="3.50.30.10">
    <property type="entry name" value="Phosphohistidine domain"/>
    <property type="match status" value="1"/>
</dbReference>
<evidence type="ECO:0000313" key="3">
    <source>
        <dbReference type="Proteomes" id="UP000198327"/>
    </source>
</evidence>
<dbReference type="EMBL" id="FZOW01000002">
    <property type="protein sequence ID" value="SNS35932.1"/>
    <property type="molecule type" value="Genomic_DNA"/>
</dbReference>
<dbReference type="InterPro" id="IPR008279">
    <property type="entry name" value="PEP-util_enz_mobile_dom"/>
</dbReference>
<sequence>MSSITDTAVAGSGVPSYRFESTTGVIRRFVSPQDVIASLDEDVESMVALVHSGGTTFLSPILGRLAGIIACDGTLRSHLAIVSREFEVPCLVGAVVDPGLSDGATVRLDYVDGDRATVTVEAEPDRVDVETAVDQWWEYIRRVGDDIAVKDFDVVVTEEVLDALIAEPLTDAHLDDLVQHMGRTFKPEMTRRSGFTSELFPMMPYMSMSTIDDFHTYATRIRTIDATMSAQEIGRRLRGQAGVASPLWTWMAGYHYLTGRQNLIQMGVVAPTDRTDDIRTVVDFWRRLTLAQRGDGTLDNKDAGFTNRYLPDDEVASLLGHVTPLQAAEKKAFKRLNATVTGYLFLHFTDSRVGIYDSGPYPVGNGQVAIVRDLLCLRPSAFAYPWAEGLHSPYSALSLVLTFDPASFDSFEINDWGTTFTEPDQLLSEVTTVGVVGHTESGERVNLAPDDWPALSADISRIHGELYQRFADMTREERIFAATTMYSWGLKPFAALAGVVDDIDWSISPDTLALYPGPLGDDEKAGVIFGSAVVANDMPGSFSPVL</sequence>
<evidence type="ECO:0000313" key="2">
    <source>
        <dbReference type="EMBL" id="SNS35932.1"/>
    </source>
</evidence>
<evidence type="ECO:0000259" key="1">
    <source>
        <dbReference type="Pfam" id="PF00391"/>
    </source>
</evidence>
<feature type="domain" description="PEP-utilising enzyme mobile" evidence="1">
    <location>
        <begin position="60"/>
        <end position="109"/>
    </location>
</feature>
<name>A0A239DW31_9NOCA</name>
<organism evidence="2 3">
    <name type="scientific">Rhodococcoides kyotonense</name>
    <dbReference type="NCBI Taxonomy" id="398843"/>
    <lineage>
        <taxon>Bacteria</taxon>
        <taxon>Bacillati</taxon>
        <taxon>Actinomycetota</taxon>
        <taxon>Actinomycetes</taxon>
        <taxon>Mycobacteriales</taxon>
        <taxon>Nocardiaceae</taxon>
        <taxon>Rhodococcoides</taxon>
    </lineage>
</organism>
<dbReference type="RefSeq" id="WP_089243134.1">
    <property type="nucleotide sequence ID" value="NZ_FZOW01000002.1"/>
</dbReference>
<protein>
    <submittedName>
        <fullName evidence="2">Phosphohistidine swiveling domain-containing protein</fullName>
    </submittedName>
</protein>
<dbReference type="Pfam" id="PF00391">
    <property type="entry name" value="PEP-utilizers"/>
    <property type="match status" value="1"/>
</dbReference>
<accession>A0A239DW31</accession>
<dbReference type="GO" id="GO:0016772">
    <property type="term" value="F:transferase activity, transferring phosphorus-containing groups"/>
    <property type="evidence" value="ECO:0007669"/>
    <property type="project" value="InterPro"/>
</dbReference>
<proteinExistence type="predicted"/>
<dbReference type="InterPro" id="IPR036637">
    <property type="entry name" value="Phosphohistidine_dom_sf"/>
</dbReference>
<dbReference type="SUPFAM" id="SSF52009">
    <property type="entry name" value="Phosphohistidine domain"/>
    <property type="match status" value="1"/>
</dbReference>
<reference evidence="3" key="1">
    <citation type="submission" date="2017-06" db="EMBL/GenBank/DDBJ databases">
        <authorList>
            <person name="Varghese N."/>
            <person name="Submissions S."/>
        </authorList>
    </citation>
    <scope>NUCLEOTIDE SEQUENCE [LARGE SCALE GENOMIC DNA]</scope>
    <source>
        <strain evidence="3">JCM 23211</strain>
    </source>
</reference>